<evidence type="ECO:0000256" key="4">
    <source>
        <dbReference type="ARBA" id="ARBA00022982"/>
    </source>
</evidence>
<accession>A0A1M5SKJ7</accession>
<reference evidence="8 9" key="1">
    <citation type="submission" date="2016-11" db="EMBL/GenBank/DDBJ databases">
        <authorList>
            <person name="Jaros S."/>
            <person name="Januszkiewicz K."/>
            <person name="Wedrychowicz H."/>
        </authorList>
    </citation>
    <scope>NUCLEOTIDE SEQUENCE [LARGE SCALE GENOMIC DNA]</scope>
    <source>
        <strain evidence="8 9">DSM 3089</strain>
    </source>
</reference>
<evidence type="ECO:0000256" key="5">
    <source>
        <dbReference type="ARBA" id="ARBA00023004"/>
    </source>
</evidence>
<dbReference type="OrthoDB" id="9799749at2"/>
<dbReference type="GO" id="GO:0005506">
    <property type="term" value="F:iron ion binding"/>
    <property type="evidence" value="ECO:0007669"/>
    <property type="project" value="InterPro"/>
</dbReference>
<dbReference type="SUPFAM" id="SSF47240">
    <property type="entry name" value="Ferritin-like"/>
    <property type="match status" value="1"/>
</dbReference>
<evidence type="ECO:0000259" key="7">
    <source>
        <dbReference type="PROSITE" id="PS50905"/>
    </source>
</evidence>
<dbReference type="Pfam" id="PF21349">
    <property type="entry name" value="RUBY_RBDX"/>
    <property type="match status" value="1"/>
</dbReference>
<dbReference type="InterPro" id="IPR048574">
    <property type="entry name" value="RUBY_RBDX"/>
</dbReference>
<dbReference type="EMBL" id="FQXP01000003">
    <property type="protein sequence ID" value="SHH39117.1"/>
    <property type="molecule type" value="Genomic_DNA"/>
</dbReference>
<dbReference type="InterPro" id="IPR012347">
    <property type="entry name" value="Ferritin-like"/>
</dbReference>
<organism evidence="8 9">
    <name type="scientific">Clostridium collagenovorans DSM 3089</name>
    <dbReference type="NCBI Taxonomy" id="1121306"/>
    <lineage>
        <taxon>Bacteria</taxon>
        <taxon>Bacillati</taxon>
        <taxon>Bacillota</taxon>
        <taxon>Clostridia</taxon>
        <taxon>Eubacteriales</taxon>
        <taxon>Clostridiaceae</taxon>
        <taxon>Clostridium</taxon>
    </lineage>
</organism>
<dbReference type="Proteomes" id="UP000184526">
    <property type="component" value="Unassembled WGS sequence"/>
</dbReference>
<keyword evidence="3" id="KW-0479">Metal-binding</keyword>
<evidence type="ECO:0000313" key="9">
    <source>
        <dbReference type="Proteomes" id="UP000184526"/>
    </source>
</evidence>
<dbReference type="AlphaFoldDB" id="A0A1M5SKJ7"/>
<dbReference type="InterPro" id="IPR009078">
    <property type="entry name" value="Ferritin-like_SF"/>
</dbReference>
<feature type="domain" description="Rubredoxin-like" evidence="6">
    <location>
        <begin position="155"/>
        <end position="189"/>
    </location>
</feature>
<keyword evidence="9" id="KW-1185">Reference proteome</keyword>
<keyword evidence="4" id="KW-0249">Electron transport</keyword>
<dbReference type="PROSITE" id="PS50903">
    <property type="entry name" value="RUBREDOXIN_LIKE"/>
    <property type="match status" value="1"/>
</dbReference>
<name>A0A1M5SKJ7_9CLOT</name>
<protein>
    <submittedName>
        <fullName evidence="8">Rubrerythrin</fullName>
    </submittedName>
</protein>
<feature type="domain" description="Ferritin-like diiron" evidence="7">
    <location>
        <begin position="2"/>
        <end position="148"/>
    </location>
</feature>
<evidence type="ECO:0000256" key="3">
    <source>
        <dbReference type="ARBA" id="ARBA00022723"/>
    </source>
</evidence>
<dbReference type="InterPro" id="IPR003251">
    <property type="entry name" value="Rr_diiron-bd_dom"/>
</dbReference>
<dbReference type="PANTHER" id="PTHR43865">
    <property type="entry name" value="RUBRERYTHRIN-RELATED"/>
    <property type="match status" value="1"/>
</dbReference>
<dbReference type="Gene3D" id="1.20.1260.10">
    <property type="match status" value="1"/>
</dbReference>
<dbReference type="NCBIfam" id="NF045767">
    <property type="entry name" value="RuberyRbr"/>
    <property type="match status" value="1"/>
</dbReference>
<dbReference type="InterPro" id="IPR009040">
    <property type="entry name" value="Ferritin-like_diiron"/>
</dbReference>
<comment type="cofactor">
    <cofactor evidence="1">
        <name>Fe(3+)</name>
        <dbReference type="ChEBI" id="CHEBI:29034"/>
    </cofactor>
</comment>
<dbReference type="GO" id="GO:0016491">
    <property type="term" value="F:oxidoreductase activity"/>
    <property type="evidence" value="ECO:0007669"/>
    <property type="project" value="InterPro"/>
</dbReference>
<dbReference type="InterPro" id="IPR052364">
    <property type="entry name" value="Rubrerythrin"/>
</dbReference>
<evidence type="ECO:0000313" key="8">
    <source>
        <dbReference type="EMBL" id="SHH39117.1"/>
    </source>
</evidence>
<evidence type="ECO:0000256" key="2">
    <source>
        <dbReference type="ARBA" id="ARBA00022448"/>
    </source>
</evidence>
<dbReference type="PROSITE" id="PS50905">
    <property type="entry name" value="FERRITIN_LIKE"/>
    <property type="match status" value="1"/>
</dbReference>
<sequence length="195" mass="22375">MNLKDSKTKENLMRAFAGESQARNRYYIASEVAKNEKLFIVQEVFKYTADQERAHAKVFYDKLKEFAGENIEICGAYPLDTYTTTLELLKAAHHNEMEEHDDVYKNFANVAKEEGFPDIAATFEKIASIEKVHGNRFLSFANELENGTLFKKAEDIQWMCTHCGFVYEGKSAPVVCPVCQYPQSYYIVFGNSLFE</sequence>
<evidence type="ECO:0000259" key="6">
    <source>
        <dbReference type="PROSITE" id="PS50903"/>
    </source>
</evidence>
<dbReference type="RefSeq" id="WP_072829189.1">
    <property type="nucleotide sequence ID" value="NZ_FQXP01000003.1"/>
</dbReference>
<dbReference type="Gene3D" id="2.20.28.10">
    <property type="match status" value="1"/>
</dbReference>
<evidence type="ECO:0000256" key="1">
    <source>
        <dbReference type="ARBA" id="ARBA00001965"/>
    </source>
</evidence>
<gene>
    <name evidence="8" type="ORF">SAMN02745196_00209</name>
</gene>
<dbReference type="SUPFAM" id="SSF57802">
    <property type="entry name" value="Rubredoxin-like"/>
    <property type="match status" value="1"/>
</dbReference>
<keyword evidence="2" id="KW-0813">Transport</keyword>
<dbReference type="InterPro" id="IPR024934">
    <property type="entry name" value="Rubredoxin-like_dom"/>
</dbReference>
<dbReference type="PANTHER" id="PTHR43865:SF1">
    <property type="entry name" value="RUBRERYTHRIN-RELATED"/>
    <property type="match status" value="1"/>
</dbReference>
<keyword evidence="5" id="KW-0408">Iron</keyword>
<dbReference type="Pfam" id="PF02915">
    <property type="entry name" value="Rubrerythrin"/>
    <property type="match status" value="1"/>
</dbReference>
<proteinExistence type="predicted"/>
<dbReference type="CDD" id="cd01041">
    <property type="entry name" value="Rubrerythrin"/>
    <property type="match status" value="1"/>
</dbReference>